<accession>A0A6G4U899</accession>
<proteinExistence type="predicted"/>
<evidence type="ECO:0000313" key="2">
    <source>
        <dbReference type="Proteomes" id="UP000481583"/>
    </source>
</evidence>
<protein>
    <submittedName>
        <fullName evidence="1">Uncharacterized protein</fullName>
    </submittedName>
</protein>
<dbReference type="AlphaFoldDB" id="A0A6G4U899"/>
<dbReference type="EMBL" id="JAAKZV010000203">
    <property type="protein sequence ID" value="NGN68414.1"/>
    <property type="molecule type" value="Genomic_DNA"/>
</dbReference>
<organism evidence="1 2">
    <name type="scientific">Streptomyces coryli</name>
    <dbReference type="NCBI Taxonomy" id="1128680"/>
    <lineage>
        <taxon>Bacteria</taxon>
        <taxon>Bacillati</taxon>
        <taxon>Actinomycetota</taxon>
        <taxon>Actinomycetes</taxon>
        <taxon>Kitasatosporales</taxon>
        <taxon>Streptomycetaceae</taxon>
        <taxon>Streptomyces</taxon>
    </lineage>
</organism>
<comment type="caution">
    <text evidence="1">The sequence shown here is derived from an EMBL/GenBank/DDBJ whole genome shotgun (WGS) entry which is preliminary data.</text>
</comment>
<dbReference type="RefSeq" id="WP_165242342.1">
    <property type="nucleotide sequence ID" value="NZ_JAAKZV010000203.1"/>
</dbReference>
<sequence>MAAVPLPLIALGAFAAAGGTAAYYVVSESLANAGKHVAASGASSTKD</sequence>
<gene>
    <name evidence="1" type="ORF">G5C51_31515</name>
</gene>
<evidence type="ECO:0000313" key="1">
    <source>
        <dbReference type="EMBL" id="NGN68414.1"/>
    </source>
</evidence>
<dbReference type="Proteomes" id="UP000481583">
    <property type="component" value="Unassembled WGS sequence"/>
</dbReference>
<reference evidence="1 2" key="1">
    <citation type="submission" date="2020-02" db="EMBL/GenBank/DDBJ databases">
        <title>Whole-genome analyses of novel actinobacteria.</title>
        <authorList>
            <person name="Sahin N."/>
        </authorList>
    </citation>
    <scope>NUCLEOTIDE SEQUENCE [LARGE SCALE GENOMIC DNA]</scope>
    <source>
        <strain evidence="1 2">A7024</strain>
    </source>
</reference>
<keyword evidence="2" id="KW-1185">Reference proteome</keyword>
<name>A0A6G4U899_9ACTN</name>